<reference evidence="2" key="1">
    <citation type="submission" date="2022-06" db="EMBL/GenBank/DDBJ databases">
        <title>Complete Genome Sequence of Arcanobacterium pinnipediorum strain DSM 28752 isolated from a harbour seal.</title>
        <authorList>
            <person name="Borowiak M."/>
            <person name="Kreitlow A."/>
            <person name="Alssahen M."/>
            <person name="Malorny B."/>
            <person name="Laemmler C."/>
            <person name="Prenger-Berninghoff E."/>
            <person name="Siebert U."/>
            <person name="Ploetz M."/>
            <person name="Abdulmawjood A."/>
        </authorList>
    </citation>
    <scope>NUCLEOTIDE SEQUENCE</scope>
    <source>
        <strain evidence="2">DSM 28752</strain>
    </source>
</reference>
<evidence type="ECO:0000256" key="1">
    <source>
        <dbReference type="ARBA" id="ARBA00009114"/>
    </source>
</evidence>
<keyword evidence="2" id="KW-0647">Proteasome</keyword>
<gene>
    <name evidence="2" type="ORF">NG665_04550</name>
</gene>
<dbReference type="InterPro" id="IPR004347">
    <property type="entry name" value="Pup_ligase/deamidase"/>
</dbReference>
<keyword evidence="3" id="KW-1185">Reference proteome</keyword>
<evidence type="ECO:0000313" key="3">
    <source>
        <dbReference type="Proteomes" id="UP001056109"/>
    </source>
</evidence>
<name>A0ABY5AEN0_9ACTO</name>
<accession>A0ABY5AEN0</accession>
<evidence type="ECO:0000313" key="2">
    <source>
        <dbReference type="EMBL" id="USR78669.1"/>
    </source>
</evidence>
<dbReference type="Pfam" id="PF03136">
    <property type="entry name" value="Pup_ligase"/>
    <property type="match status" value="1"/>
</dbReference>
<sequence length="514" mass="58029">MALNRFVGLETEFGILDLGATTQDSFSLSTEIVDAYARGITDPIATWDFHTEDPLNDARGFRIGQEYAHPDQLTNTPAPVLQNLAPDQKITNIALPNGGRWYVDHAHPEYSTPEVTTPYEAVLWDRAGEMLAQDAMELLAQNGREVVIYKNNVDGKGAAYGSHENYLLDREVPFNDVIRYLTPFFVSRQILCGSGRVGLGQASQASGFQISQRADYVENTVGLETTFNRPIINTRDEPHADPKLYRRLHVIGGDANQFDYSILLKVGTTNLVLWMLEQGVIPLDLEALVLFEPVAATWEISHDPTLQRAVDMHDGSTRTAINIQEIYLDAVRTTLERVGHTDRETWKFVELWQNTLDTLRSDLFSAASRIEWVAKYQMLTHLKQRSGSDWDSDELRAFDLQWHDLRPSSSIITKLDNAGRVDRLYTSDQLRQALRHAPHVSRAYFRETLLRHFTDSVHSVGWSGAVVATPEGPRRINFMDPATPTFDQITEFFATPQTPLSASTYFEQDSQGVK</sequence>
<dbReference type="EMBL" id="CP099547">
    <property type="protein sequence ID" value="USR78669.1"/>
    <property type="molecule type" value="Genomic_DNA"/>
</dbReference>
<protein>
    <submittedName>
        <fullName evidence="2">Proteasome accessory factor PafA2</fullName>
    </submittedName>
</protein>
<dbReference type="RefSeq" id="WP_252672484.1">
    <property type="nucleotide sequence ID" value="NZ_CP099547.1"/>
</dbReference>
<dbReference type="PANTHER" id="PTHR42307">
    <property type="entry name" value="PUP DEAMIDASE/DEPUPYLASE"/>
    <property type="match status" value="1"/>
</dbReference>
<dbReference type="NCBIfam" id="TIGR03688">
    <property type="entry name" value="depupylase_Dop"/>
    <property type="match status" value="1"/>
</dbReference>
<proteinExistence type="inferred from homology"/>
<dbReference type="GO" id="GO:0000502">
    <property type="term" value="C:proteasome complex"/>
    <property type="evidence" value="ECO:0007669"/>
    <property type="project" value="UniProtKB-KW"/>
</dbReference>
<comment type="similarity">
    <text evidence="1">Belongs to the Pup ligase/Pup deamidase family. Pup deamidase subfamily.</text>
</comment>
<dbReference type="InterPro" id="IPR022366">
    <property type="entry name" value="Pup_deamidase"/>
</dbReference>
<dbReference type="Proteomes" id="UP001056109">
    <property type="component" value="Chromosome"/>
</dbReference>
<organism evidence="2 3">
    <name type="scientific">Arcanobacterium pinnipediorum</name>
    <dbReference type="NCBI Taxonomy" id="1503041"/>
    <lineage>
        <taxon>Bacteria</taxon>
        <taxon>Bacillati</taxon>
        <taxon>Actinomycetota</taxon>
        <taxon>Actinomycetes</taxon>
        <taxon>Actinomycetales</taxon>
        <taxon>Actinomycetaceae</taxon>
        <taxon>Arcanobacterium</taxon>
    </lineage>
</organism>
<dbReference type="PANTHER" id="PTHR42307:SF2">
    <property type="entry name" value="PUP DEAMIDASE_DEPUPYLASE"/>
    <property type="match status" value="1"/>
</dbReference>